<organism evidence="2 3">
    <name type="scientific">Linum trigynum</name>
    <dbReference type="NCBI Taxonomy" id="586398"/>
    <lineage>
        <taxon>Eukaryota</taxon>
        <taxon>Viridiplantae</taxon>
        <taxon>Streptophyta</taxon>
        <taxon>Embryophyta</taxon>
        <taxon>Tracheophyta</taxon>
        <taxon>Spermatophyta</taxon>
        <taxon>Magnoliopsida</taxon>
        <taxon>eudicotyledons</taxon>
        <taxon>Gunneridae</taxon>
        <taxon>Pentapetalae</taxon>
        <taxon>rosids</taxon>
        <taxon>fabids</taxon>
        <taxon>Malpighiales</taxon>
        <taxon>Linaceae</taxon>
        <taxon>Linum</taxon>
    </lineage>
</organism>
<protein>
    <submittedName>
        <fullName evidence="2">Uncharacterized protein</fullName>
    </submittedName>
</protein>
<evidence type="ECO:0000313" key="2">
    <source>
        <dbReference type="EMBL" id="CAL1360526.1"/>
    </source>
</evidence>
<dbReference type="EMBL" id="OZ034814">
    <property type="protein sequence ID" value="CAL1360526.1"/>
    <property type="molecule type" value="Genomic_DNA"/>
</dbReference>
<dbReference type="Proteomes" id="UP001497516">
    <property type="component" value="Chromosome 10"/>
</dbReference>
<name>A0AAV2CYB1_9ROSI</name>
<sequence>MVAVLEWRRRTAGCEQRRSRSRRRKEGDNWRAAATSRWRRVSTLAMASDKRQRHRDREMEEGLARCSRRD</sequence>
<accession>A0AAV2CYB1</accession>
<evidence type="ECO:0000256" key="1">
    <source>
        <dbReference type="SAM" id="MobiDB-lite"/>
    </source>
</evidence>
<reference evidence="2 3" key="1">
    <citation type="submission" date="2024-04" db="EMBL/GenBank/DDBJ databases">
        <authorList>
            <person name="Fracassetti M."/>
        </authorList>
    </citation>
    <scope>NUCLEOTIDE SEQUENCE [LARGE SCALE GENOMIC DNA]</scope>
</reference>
<keyword evidence="3" id="KW-1185">Reference proteome</keyword>
<proteinExistence type="predicted"/>
<evidence type="ECO:0000313" key="3">
    <source>
        <dbReference type="Proteomes" id="UP001497516"/>
    </source>
</evidence>
<gene>
    <name evidence="2" type="ORF">LTRI10_LOCUS7960</name>
</gene>
<feature type="compositionally biased region" description="Basic and acidic residues" evidence="1">
    <location>
        <begin position="55"/>
        <end position="70"/>
    </location>
</feature>
<feature type="region of interest" description="Disordered" evidence="1">
    <location>
        <begin position="45"/>
        <end position="70"/>
    </location>
</feature>
<dbReference type="AlphaFoldDB" id="A0AAV2CYB1"/>